<comment type="caution">
    <text evidence="7">Lacks conserved residue(s) required for the propagation of feature annotation.</text>
</comment>
<accession>A0A6G0XI85</accession>
<evidence type="ECO:0000256" key="5">
    <source>
        <dbReference type="ARBA" id="ARBA00022989"/>
    </source>
</evidence>
<evidence type="ECO:0000313" key="8">
    <source>
        <dbReference type="EMBL" id="KAF0739919.1"/>
    </source>
</evidence>
<dbReference type="InterPro" id="IPR036458">
    <property type="entry name" value="Na:dicarbo_symporter_sf"/>
</dbReference>
<keyword evidence="2 7" id="KW-0813">Transport</keyword>
<keyword evidence="6 7" id="KW-0472">Membrane</keyword>
<evidence type="ECO:0000313" key="9">
    <source>
        <dbReference type="Proteomes" id="UP000481153"/>
    </source>
</evidence>
<gene>
    <name evidence="8" type="ORF">Ae201684_004502</name>
</gene>
<dbReference type="Proteomes" id="UP000481153">
    <property type="component" value="Unassembled WGS sequence"/>
</dbReference>
<reference evidence="8 9" key="1">
    <citation type="submission" date="2019-07" db="EMBL/GenBank/DDBJ databases">
        <title>Genomics analysis of Aphanomyces spp. identifies a new class of oomycete effector associated with host adaptation.</title>
        <authorList>
            <person name="Gaulin E."/>
        </authorList>
    </citation>
    <scope>NUCLEOTIDE SEQUENCE [LARGE SCALE GENOMIC DNA]</scope>
    <source>
        <strain evidence="8 9">ATCC 201684</strain>
    </source>
</reference>
<proteinExistence type="inferred from homology"/>
<keyword evidence="7" id="KW-0769">Symport</keyword>
<evidence type="ECO:0000256" key="3">
    <source>
        <dbReference type="ARBA" id="ARBA00022475"/>
    </source>
</evidence>
<dbReference type="Gene3D" id="1.10.3860.10">
    <property type="entry name" value="Sodium:dicarboxylate symporter"/>
    <property type="match status" value="1"/>
</dbReference>
<comment type="subcellular location">
    <subcellularLocation>
        <location evidence="1">Cell membrane</location>
        <topology evidence="1">Multi-pass membrane protein</topology>
    </subcellularLocation>
    <subcellularLocation>
        <location evidence="7">Membrane</location>
        <topology evidence="7">Multi-pass membrane protein</topology>
    </subcellularLocation>
</comment>
<feature type="transmembrane region" description="Helical" evidence="7">
    <location>
        <begin position="27"/>
        <end position="48"/>
    </location>
</feature>
<dbReference type="AlphaFoldDB" id="A0A6G0XI85"/>
<dbReference type="PANTHER" id="PTHR42865:SF7">
    <property type="entry name" value="PROTON_GLUTAMATE-ASPARTATE SYMPORTER"/>
    <property type="match status" value="1"/>
</dbReference>
<feature type="transmembrane region" description="Helical" evidence="7">
    <location>
        <begin position="129"/>
        <end position="155"/>
    </location>
</feature>
<dbReference type="SUPFAM" id="SSF118215">
    <property type="entry name" value="Proton glutamate symport protein"/>
    <property type="match status" value="1"/>
</dbReference>
<evidence type="ECO:0000256" key="2">
    <source>
        <dbReference type="ARBA" id="ARBA00022448"/>
    </source>
</evidence>
<evidence type="ECO:0000256" key="7">
    <source>
        <dbReference type="RuleBase" id="RU361216"/>
    </source>
</evidence>
<evidence type="ECO:0000256" key="6">
    <source>
        <dbReference type="ARBA" id="ARBA00023136"/>
    </source>
</evidence>
<dbReference type="PRINTS" id="PR00173">
    <property type="entry name" value="EDTRNSPORT"/>
</dbReference>
<dbReference type="GO" id="GO:0005886">
    <property type="term" value="C:plasma membrane"/>
    <property type="evidence" value="ECO:0007669"/>
    <property type="project" value="UniProtKB-SubCell"/>
</dbReference>
<evidence type="ECO:0000256" key="1">
    <source>
        <dbReference type="ARBA" id="ARBA00004651"/>
    </source>
</evidence>
<dbReference type="EMBL" id="VJMJ01000056">
    <property type="protein sequence ID" value="KAF0739919.1"/>
    <property type="molecule type" value="Genomic_DNA"/>
</dbReference>
<dbReference type="InterPro" id="IPR001991">
    <property type="entry name" value="Na-dicarboxylate_symporter"/>
</dbReference>
<feature type="transmembrane region" description="Helical" evidence="7">
    <location>
        <begin position="188"/>
        <end position="209"/>
    </location>
</feature>
<keyword evidence="5 7" id="KW-1133">Transmembrane helix</keyword>
<keyword evidence="9" id="KW-1185">Reference proteome</keyword>
<dbReference type="GO" id="GO:0015293">
    <property type="term" value="F:symporter activity"/>
    <property type="evidence" value="ECO:0007669"/>
    <property type="project" value="UniProtKB-UniRule"/>
</dbReference>
<comment type="similarity">
    <text evidence="7">Belongs to the dicarboxylate/amino acid:cation symporter (DAACS) (TC 2.A.23) family.</text>
</comment>
<dbReference type="Pfam" id="PF00375">
    <property type="entry name" value="SDF"/>
    <property type="match status" value="1"/>
</dbReference>
<protein>
    <recommendedName>
        <fullName evidence="7">Amino acid transporter</fullName>
    </recommendedName>
</protein>
<keyword evidence="3" id="KW-1003">Cell membrane</keyword>
<keyword evidence="4 7" id="KW-0812">Transmembrane</keyword>
<sequence length="223" mass="23444">MVFCVLTIVVSETVALGRTSIFRLRTLLPYLVSSITAALQGTALAIVFQSFFVAATKAPTRGAPVTTSYNLTMQCADGLFLTAVNGSLGCFANSSSVPKAVFGAKSMVAAAAVGSNLGQLSLMDQLTAIANLVVTANIFGSLVDGSLLSIVFFSFPLGYVVAHSTDGSEDSNIILSLLRQLRNVFLRLLYGLLKVTPIAVGFLIAAAVAKFDFQGETKWVTCL</sequence>
<evidence type="ECO:0000256" key="4">
    <source>
        <dbReference type="ARBA" id="ARBA00022692"/>
    </source>
</evidence>
<name>A0A6G0XI85_9STRA</name>
<comment type="caution">
    <text evidence="8">The sequence shown here is derived from an EMBL/GenBank/DDBJ whole genome shotgun (WGS) entry which is preliminary data.</text>
</comment>
<organism evidence="8 9">
    <name type="scientific">Aphanomyces euteiches</name>
    <dbReference type="NCBI Taxonomy" id="100861"/>
    <lineage>
        <taxon>Eukaryota</taxon>
        <taxon>Sar</taxon>
        <taxon>Stramenopiles</taxon>
        <taxon>Oomycota</taxon>
        <taxon>Saprolegniomycetes</taxon>
        <taxon>Saprolegniales</taxon>
        <taxon>Verrucalvaceae</taxon>
        <taxon>Aphanomyces</taxon>
    </lineage>
</organism>
<dbReference type="PANTHER" id="PTHR42865">
    <property type="entry name" value="PROTON/GLUTAMATE-ASPARTATE SYMPORTER"/>
    <property type="match status" value="1"/>
</dbReference>